<sequence>MTYCGVSSGASTVTPKGHSDADIAQGSQDHSRITSIAVDTGRSEPVPLESPDEYELWAATSKRLAGLSLEDECKRVSELTSQARKELTNVQIIAILENGYPSKTTSEGVADVASERIKLPHVPFHWEFVKERRPHFFGWPVTSEWIDLFARCARPYCKDGRRTGLTLLKELCGADGHSLDLTQELAVHEDVPLQLDDDDDEVPPKELRFEMVSIRNTLNADGYLVARLTRAQYEWLKLILPGEAQWYKSVYTRQSLYEMTM</sequence>
<proteinExistence type="predicted"/>
<dbReference type="Proteomes" id="UP000184267">
    <property type="component" value="Unassembled WGS sequence"/>
</dbReference>
<dbReference type="EMBL" id="MNAD01000399">
    <property type="protein sequence ID" value="OJT13520.1"/>
    <property type="molecule type" value="Genomic_DNA"/>
</dbReference>
<keyword evidence="3" id="KW-1185">Reference proteome</keyword>
<dbReference type="OMA" id="PHFFGWP"/>
<accession>A0A1M2W164</accession>
<evidence type="ECO:0000313" key="2">
    <source>
        <dbReference type="EMBL" id="OJT13520.1"/>
    </source>
</evidence>
<organism evidence="2 3">
    <name type="scientific">Trametes pubescens</name>
    <name type="common">White-rot fungus</name>
    <dbReference type="NCBI Taxonomy" id="154538"/>
    <lineage>
        <taxon>Eukaryota</taxon>
        <taxon>Fungi</taxon>
        <taxon>Dikarya</taxon>
        <taxon>Basidiomycota</taxon>
        <taxon>Agaricomycotina</taxon>
        <taxon>Agaricomycetes</taxon>
        <taxon>Polyporales</taxon>
        <taxon>Polyporaceae</taxon>
        <taxon>Trametes</taxon>
    </lineage>
</organism>
<name>A0A1M2W164_TRAPU</name>
<comment type="caution">
    <text evidence="2">The sequence shown here is derived from an EMBL/GenBank/DDBJ whole genome shotgun (WGS) entry which is preliminary data.</text>
</comment>
<evidence type="ECO:0000256" key="1">
    <source>
        <dbReference type="SAM" id="MobiDB-lite"/>
    </source>
</evidence>
<gene>
    <name evidence="2" type="ORF">TRAPUB_9942</name>
</gene>
<evidence type="ECO:0000313" key="3">
    <source>
        <dbReference type="Proteomes" id="UP000184267"/>
    </source>
</evidence>
<protein>
    <submittedName>
        <fullName evidence="2">Uncharacterized protein</fullName>
    </submittedName>
</protein>
<dbReference type="OrthoDB" id="2762687at2759"/>
<feature type="region of interest" description="Disordered" evidence="1">
    <location>
        <begin position="1"/>
        <end position="31"/>
    </location>
</feature>
<dbReference type="AlphaFoldDB" id="A0A1M2W164"/>
<reference evidence="2 3" key="1">
    <citation type="submission" date="2016-10" db="EMBL/GenBank/DDBJ databases">
        <title>Genome sequence of the basidiomycete white-rot fungus Trametes pubescens.</title>
        <authorList>
            <person name="Makela M.R."/>
            <person name="Granchi Z."/>
            <person name="Peng M."/>
            <person name="De Vries R.P."/>
            <person name="Grigoriev I."/>
            <person name="Riley R."/>
            <person name="Hilden K."/>
        </authorList>
    </citation>
    <scope>NUCLEOTIDE SEQUENCE [LARGE SCALE GENOMIC DNA]</scope>
    <source>
        <strain evidence="2 3">FBCC735</strain>
    </source>
</reference>